<evidence type="ECO:0000256" key="1">
    <source>
        <dbReference type="SAM" id="Phobius"/>
    </source>
</evidence>
<keyword evidence="1" id="KW-0472">Membrane</keyword>
<gene>
    <name evidence="2" type="ORF">UFOVP340_31</name>
</gene>
<evidence type="ECO:0000313" key="2">
    <source>
        <dbReference type="EMBL" id="CAB4139360.1"/>
    </source>
</evidence>
<protein>
    <submittedName>
        <fullName evidence="2">Uncharacterized protein</fullName>
    </submittedName>
</protein>
<keyword evidence="1" id="KW-0812">Transmembrane</keyword>
<name>A0A6J5M2Y1_9CAUD</name>
<organism evidence="2">
    <name type="scientific">uncultured Caudovirales phage</name>
    <dbReference type="NCBI Taxonomy" id="2100421"/>
    <lineage>
        <taxon>Viruses</taxon>
        <taxon>Duplodnaviria</taxon>
        <taxon>Heunggongvirae</taxon>
        <taxon>Uroviricota</taxon>
        <taxon>Caudoviricetes</taxon>
        <taxon>Peduoviridae</taxon>
        <taxon>Maltschvirus</taxon>
        <taxon>Maltschvirus maltsch</taxon>
    </lineage>
</organism>
<feature type="transmembrane region" description="Helical" evidence="1">
    <location>
        <begin position="12"/>
        <end position="34"/>
    </location>
</feature>
<keyword evidence="1" id="KW-1133">Transmembrane helix</keyword>
<reference evidence="2" key="1">
    <citation type="submission" date="2020-04" db="EMBL/GenBank/DDBJ databases">
        <authorList>
            <person name="Chiriac C."/>
            <person name="Salcher M."/>
            <person name="Ghai R."/>
            <person name="Kavagutti S V."/>
        </authorList>
    </citation>
    <scope>NUCLEOTIDE SEQUENCE</scope>
</reference>
<sequence length="105" mass="11105">MQSPNETNESNLLWAVAFILLIACGCALYSAYVIQTTLDALGNSNMMALLIIDGGKSFASDDANLERNLNSATAALRATADIAYATVAACLMMSAGLVMRVVKRL</sequence>
<proteinExistence type="predicted"/>
<dbReference type="EMBL" id="LR796350">
    <property type="protein sequence ID" value="CAB4139360.1"/>
    <property type="molecule type" value="Genomic_DNA"/>
</dbReference>
<accession>A0A6J5M2Y1</accession>
<feature type="transmembrane region" description="Helical" evidence="1">
    <location>
        <begin position="82"/>
        <end position="102"/>
    </location>
</feature>